<accession>A0A1H9ABE6</accession>
<name>A0A1H9ABE6_9FLAO</name>
<organism evidence="1 2">
    <name type="scientific">Flavobacterium urocaniciphilum</name>
    <dbReference type="NCBI Taxonomy" id="1299341"/>
    <lineage>
        <taxon>Bacteria</taxon>
        <taxon>Pseudomonadati</taxon>
        <taxon>Bacteroidota</taxon>
        <taxon>Flavobacteriia</taxon>
        <taxon>Flavobacteriales</taxon>
        <taxon>Flavobacteriaceae</taxon>
        <taxon>Flavobacterium</taxon>
    </lineage>
</organism>
<protein>
    <recommendedName>
        <fullName evidence="3">Lipocalin-like domain-containing protein</fullName>
    </recommendedName>
</protein>
<dbReference type="AlphaFoldDB" id="A0A1H9ABE6"/>
<evidence type="ECO:0000313" key="2">
    <source>
        <dbReference type="Proteomes" id="UP000198648"/>
    </source>
</evidence>
<dbReference type="OrthoDB" id="1442373at2"/>
<sequence length="144" mass="16994">MKTILTILILIFNLTLFSQVDKAIGDYQFSITTKDGNLTEWKLTLNENGTFFFQYYSNVKFEIPTEKNIYGKGKWTMKDNLITFICDEQNDLDKKYTLNFTNSNARFIIKSPKNKTDQIIKTRVKFLKSDIFWIKGTEIFKIEN</sequence>
<dbReference type="RefSeq" id="WP_091465754.1">
    <property type="nucleotide sequence ID" value="NZ_FOEI01000002.1"/>
</dbReference>
<gene>
    <name evidence="1" type="ORF">SAMN05444005_10251</name>
</gene>
<evidence type="ECO:0000313" key="1">
    <source>
        <dbReference type="EMBL" id="SEP73807.1"/>
    </source>
</evidence>
<evidence type="ECO:0008006" key="3">
    <source>
        <dbReference type="Google" id="ProtNLM"/>
    </source>
</evidence>
<keyword evidence="2" id="KW-1185">Reference proteome</keyword>
<reference evidence="1 2" key="1">
    <citation type="submission" date="2016-10" db="EMBL/GenBank/DDBJ databases">
        <authorList>
            <person name="de Groot N.N."/>
        </authorList>
    </citation>
    <scope>NUCLEOTIDE SEQUENCE [LARGE SCALE GENOMIC DNA]</scope>
    <source>
        <strain evidence="1 2">DSM 27078</strain>
    </source>
</reference>
<proteinExistence type="predicted"/>
<dbReference type="EMBL" id="FOEI01000002">
    <property type="protein sequence ID" value="SEP73807.1"/>
    <property type="molecule type" value="Genomic_DNA"/>
</dbReference>
<dbReference type="Proteomes" id="UP000198648">
    <property type="component" value="Unassembled WGS sequence"/>
</dbReference>
<dbReference type="STRING" id="1299341.SAMN05444005_10251"/>